<dbReference type="Gene3D" id="1.10.3450.10">
    <property type="entry name" value="TTHA0068-like"/>
    <property type="match status" value="1"/>
</dbReference>
<dbReference type="InterPro" id="IPR023203">
    <property type="entry name" value="TTHA0068_sf"/>
</dbReference>
<dbReference type="EMBL" id="UINC01058030">
    <property type="protein sequence ID" value="SVB79829.1"/>
    <property type="molecule type" value="Genomic_DNA"/>
</dbReference>
<protein>
    <submittedName>
        <fullName evidence="1">Uncharacterized protein</fullName>
    </submittedName>
</protein>
<organism evidence="1">
    <name type="scientific">marine metagenome</name>
    <dbReference type="NCBI Taxonomy" id="408172"/>
    <lineage>
        <taxon>unclassified sequences</taxon>
        <taxon>metagenomes</taxon>
        <taxon>ecological metagenomes</taxon>
    </lineage>
</organism>
<dbReference type="SUPFAM" id="SSF140663">
    <property type="entry name" value="TTHA0068-like"/>
    <property type="match status" value="1"/>
</dbReference>
<dbReference type="Pfam" id="PF03745">
    <property type="entry name" value="DUF309"/>
    <property type="match status" value="1"/>
</dbReference>
<dbReference type="InterPro" id="IPR005500">
    <property type="entry name" value="DUF309"/>
</dbReference>
<accession>A0A382GXX9</accession>
<sequence length="86" mass="10093">MDDAKFIQGLIQLAVSYFHFFNKNLNGARSMMKKCLTKFEPYQNERGMDIQGLKKQIITVQNYFNKIIDTSNITDSYIIILKVKHE</sequence>
<name>A0A382GXX9_9ZZZZ</name>
<gene>
    <name evidence="1" type="ORF">METZ01_LOCUS232683</name>
</gene>
<proteinExistence type="predicted"/>
<evidence type="ECO:0000313" key="1">
    <source>
        <dbReference type="EMBL" id="SVB79829.1"/>
    </source>
</evidence>
<dbReference type="AlphaFoldDB" id="A0A382GXX9"/>
<reference evidence="1" key="1">
    <citation type="submission" date="2018-05" db="EMBL/GenBank/DDBJ databases">
        <authorList>
            <person name="Lanie J.A."/>
            <person name="Ng W.-L."/>
            <person name="Kazmierczak K.M."/>
            <person name="Andrzejewski T.M."/>
            <person name="Davidsen T.M."/>
            <person name="Wayne K.J."/>
            <person name="Tettelin H."/>
            <person name="Glass J.I."/>
            <person name="Rusch D."/>
            <person name="Podicherti R."/>
            <person name="Tsui H.-C.T."/>
            <person name="Winkler M.E."/>
        </authorList>
    </citation>
    <scope>NUCLEOTIDE SEQUENCE</scope>
</reference>